<accession>A0A382QFV7</accession>
<dbReference type="EMBL" id="UINC01114247">
    <property type="protein sequence ID" value="SVC84423.1"/>
    <property type="molecule type" value="Genomic_DNA"/>
</dbReference>
<feature type="non-terminal residue" evidence="1">
    <location>
        <position position="208"/>
    </location>
</feature>
<evidence type="ECO:0000313" key="1">
    <source>
        <dbReference type="EMBL" id="SVC84423.1"/>
    </source>
</evidence>
<dbReference type="AlphaFoldDB" id="A0A382QFV7"/>
<protein>
    <submittedName>
        <fullName evidence="1">Uncharacterized protein</fullName>
    </submittedName>
</protein>
<gene>
    <name evidence="1" type="ORF">METZ01_LOCUS337277</name>
</gene>
<name>A0A382QFV7_9ZZZZ</name>
<sequence length="208" mass="24238">VRKINILIAFLVSSIFLGSYSHAEENDDTFWMADEEDLSFANELLFVRKHLDGVTEATQFYYDFKRSGSLLDAIEDKVVVKIVKILPSGKKDVTTRFLSGRYKKRYAAQYRRSQNPIFMWFFERDVVEMQRYTGGNSLFFRNRIRQTLAGQSKLGGAAKMKPVKFQFEGKEYDGTEIRLLPYEGSIKIKQYPRYESKSYKLVLSESIP</sequence>
<feature type="non-terminal residue" evidence="1">
    <location>
        <position position="1"/>
    </location>
</feature>
<reference evidence="1" key="1">
    <citation type="submission" date="2018-05" db="EMBL/GenBank/DDBJ databases">
        <authorList>
            <person name="Lanie J.A."/>
            <person name="Ng W.-L."/>
            <person name="Kazmierczak K.M."/>
            <person name="Andrzejewski T.M."/>
            <person name="Davidsen T.M."/>
            <person name="Wayne K.J."/>
            <person name="Tettelin H."/>
            <person name="Glass J.I."/>
            <person name="Rusch D."/>
            <person name="Podicherti R."/>
            <person name="Tsui H.-C.T."/>
            <person name="Winkler M.E."/>
        </authorList>
    </citation>
    <scope>NUCLEOTIDE SEQUENCE</scope>
</reference>
<organism evidence="1">
    <name type="scientific">marine metagenome</name>
    <dbReference type="NCBI Taxonomy" id="408172"/>
    <lineage>
        <taxon>unclassified sequences</taxon>
        <taxon>metagenomes</taxon>
        <taxon>ecological metagenomes</taxon>
    </lineage>
</organism>
<proteinExistence type="predicted"/>